<protein>
    <recommendedName>
        <fullName evidence="3">Extradiol ring-cleavage dioxygenase LigAB LigA subunit domain-containing protein</fullName>
    </recommendedName>
</protein>
<comment type="caution">
    <text evidence="1">The sequence shown here is derived from an EMBL/GenBank/DDBJ whole genome shotgun (WGS) entry which is preliminary data.</text>
</comment>
<reference evidence="1 2" key="1">
    <citation type="submission" date="2016-02" db="EMBL/GenBank/DDBJ databases">
        <authorList>
            <person name="Wen L."/>
            <person name="He K."/>
            <person name="Yang H."/>
        </authorList>
    </citation>
    <scope>NUCLEOTIDE SEQUENCE [LARGE SCALE GENOMIC DNA]</scope>
    <source>
        <strain evidence="1 2">CD09_2</strain>
    </source>
</reference>
<dbReference type="EMBL" id="LSTR01000110">
    <property type="protein sequence ID" value="OAH33269.1"/>
    <property type="molecule type" value="Genomic_DNA"/>
</dbReference>
<evidence type="ECO:0000313" key="2">
    <source>
        <dbReference type="Proteomes" id="UP000077262"/>
    </source>
</evidence>
<dbReference type="RefSeq" id="WP_038293058.1">
    <property type="nucleotide sequence ID" value="NZ_CAUUIR010000034.1"/>
</dbReference>
<accession>A0A177IWM5</accession>
<gene>
    <name evidence="1" type="ORF">AX777_24635</name>
</gene>
<name>A0A177IWM5_SPHYA</name>
<dbReference type="Proteomes" id="UP000077262">
    <property type="component" value="Unassembled WGS sequence"/>
</dbReference>
<evidence type="ECO:0000313" key="1">
    <source>
        <dbReference type="EMBL" id="OAH33269.1"/>
    </source>
</evidence>
<dbReference type="AlphaFoldDB" id="A0A177IWM5"/>
<evidence type="ECO:0008006" key="3">
    <source>
        <dbReference type="Google" id="ProtNLM"/>
    </source>
</evidence>
<sequence length="92" mass="10501">MQAPPAGVHALIEYLVRHPGERALVRTDPDMLFDLFAIDDAARDLLRSGSRDDLSRMGVHGNYVIKWLIWSGRPTMPFFAMSHYFDRRLADG</sequence>
<proteinExistence type="predicted"/>
<organism evidence="1 2">
    <name type="scientific">Sphingobium yanoikuyae</name>
    <name type="common">Sphingomonas yanoikuyae</name>
    <dbReference type="NCBI Taxonomy" id="13690"/>
    <lineage>
        <taxon>Bacteria</taxon>
        <taxon>Pseudomonadati</taxon>
        <taxon>Pseudomonadota</taxon>
        <taxon>Alphaproteobacteria</taxon>
        <taxon>Sphingomonadales</taxon>
        <taxon>Sphingomonadaceae</taxon>
        <taxon>Sphingobium</taxon>
    </lineage>
</organism>
<dbReference type="OrthoDB" id="7595706at2"/>